<feature type="domain" description="Peptidase M61 catalytic" evidence="2">
    <location>
        <begin position="314"/>
        <end position="420"/>
    </location>
</feature>
<keyword evidence="4" id="KW-0645">Protease</keyword>
<feature type="domain" description="Peptidase M61 N-terminal" evidence="3">
    <location>
        <begin position="43"/>
        <end position="217"/>
    </location>
</feature>
<dbReference type="InterPro" id="IPR007963">
    <property type="entry name" value="Peptidase_M61_catalytic"/>
</dbReference>
<accession>A0A1I7H1F2</accession>
<evidence type="ECO:0000313" key="4">
    <source>
        <dbReference type="EMBL" id="SFU54518.1"/>
    </source>
</evidence>
<evidence type="ECO:0000313" key="5">
    <source>
        <dbReference type="Proteomes" id="UP000182491"/>
    </source>
</evidence>
<dbReference type="STRING" id="388950.GCA_001611675_00521"/>
<organism evidence="4 5">
    <name type="scientific">Pontibacter akesuensis</name>
    <dbReference type="NCBI Taxonomy" id="388950"/>
    <lineage>
        <taxon>Bacteria</taxon>
        <taxon>Pseudomonadati</taxon>
        <taxon>Bacteroidota</taxon>
        <taxon>Cytophagia</taxon>
        <taxon>Cytophagales</taxon>
        <taxon>Hymenobacteraceae</taxon>
        <taxon>Pontibacter</taxon>
    </lineage>
</organism>
<keyword evidence="1" id="KW-0732">Signal</keyword>
<dbReference type="GO" id="GO:0006508">
    <property type="term" value="P:proteolysis"/>
    <property type="evidence" value="ECO:0007669"/>
    <property type="project" value="UniProtKB-KW"/>
</dbReference>
<sequence length="632" mass="70735">MTLSFMQHTMSIRKTLLLLSLGLSLTLSGNLAAQQAAASKYGVTIDLTTVRDDMVQVTVQAPAITQNEAVYIMPKIVPGTYSVSDFGKFVSDFKAFSKDGKPLPVEKLDTNRWRIGNARQLDRVTYWVDDTFDTPKREDVLFEPGGTNIEEGKNFLINTFGFVGYFDGLKQVPYELTIKKPEGFYGSTPLKATASTDSTDKYELPNYVDLADSPLMYNRPDTTVLRVGEAEVLVSVYSPSGRVTSQPVAATVKNILEAQRSYLGGTLPVDKYAFLIYVPERVGKSGSFGALEHSYSSVYFLPEMPEEQFSSTIRDVAAHEFFHIVTPLSIHSEEIGNFDFINPKMSKHLWLYEGVTEYFASHVQAYEELYDLETYLGKLREYIVTAKEYYNDTLPFTVMSAGVLDKYENEYGNVYQKGALIGLALDVRLRELSGGKYGLRDLMRDLSKTYGKENSFKDEELFDKIAELTYPEIRQFFTRYVEGSEPLPLEEIFRKVGILYEPVATQQIISYGGFLPGFDEATGKLTVAETADMDAFGKEMGFKAGDVLLKFNGTDITPQNIRDLIAVELQSIKPGEKISFTVGRKNSNGKLKEKKLKGRATAVKRAQQHVLVPDPAATPEQLQLRNAWLGNG</sequence>
<dbReference type="SUPFAM" id="SSF50156">
    <property type="entry name" value="PDZ domain-like"/>
    <property type="match status" value="1"/>
</dbReference>
<dbReference type="Gene3D" id="2.30.42.10">
    <property type="match status" value="1"/>
</dbReference>
<protein>
    <submittedName>
        <fullName evidence="4">Predicted metalloprotease, contains C-terminal PDZ domain</fullName>
    </submittedName>
</protein>
<dbReference type="EMBL" id="FPCA01000001">
    <property type="protein sequence ID" value="SFU54518.1"/>
    <property type="molecule type" value="Genomic_DNA"/>
</dbReference>
<name>A0A1I7H1F2_9BACT</name>
<dbReference type="Proteomes" id="UP000182491">
    <property type="component" value="Unassembled WGS sequence"/>
</dbReference>
<feature type="signal peptide" evidence="1">
    <location>
        <begin position="1"/>
        <end position="32"/>
    </location>
</feature>
<keyword evidence="4" id="KW-0482">Metalloprotease</keyword>
<gene>
    <name evidence="4" type="ORF">SAMN04487941_1423</name>
</gene>
<dbReference type="Pfam" id="PF05299">
    <property type="entry name" value="Peptidase_M61"/>
    <property type="match status" value="1"/>
</dbReference>
<dbReference type="InterPro" id="IPR027268">
    <property type="entry name" value="Peptidase_M4/M1_CTD_sf"/>
</dbReference>
<evidence type="ECO:0000256" key="1">
    <source>
        <dbReference type="SAM" id="SignalP"/>
    </source>
</evidence>
<evidence type="ECO:0000259" key="2">
    <source>
        <dbReference type="Pfam" id="PF05299"/>
    </source>
</evidence>
<dbReference type="InterPro" id="IPR040756">
    <property type="entry name" value="Peptidase_M61_N"/>
</dbReference>
<keyword evidence="4" id="KW-0378">Hydrolase</keyword>
<dbReference type="Pfam" id="PF17899">
    <property type="entry name" value="Peptidase_M61_N"/>
    <property type="match status" value="1"/>
</dbReference>
<feature type="chain" id="PRO_5010158931" evidence="1">
    <location>
        <begin position="33"/>
        <end position="632"/>
    </location>
</feature>
<evidence type="ECO:0000259" key="3">
    <source>
        <dbReference type="Pfam" id="PF17899"/>
    </source>
</evidence>
<dbReference type="GO" id="GO:0008237">
    <property type="term" value="F:metallopeptidase activity"/>
    <property type="evidence" value="ECO:0007669"/>
    <property type="project" value="UniProtKB-KW"/>
</dbReference>
<reference evidence="5" key="1">
    <citation type="submission" date="2016-10" db="EMBL/GenBank/DDBJ databases">
        <authorList>
            <person name="Varghese N."/>
        </authorList>
    </citation>
    <scope>NUCLEOTIDE SEQUENCE [LARGE SCALE GENOMIC DNA]</scope>
    <source>
        <strain evidence="5">DSM 18820</strain>
    </source>
</reference>
<keyword evidence="5" id="KW-1185">Reference proteome</keyword>
<dbReference type="SUPFAM" id="SSF55486">
    <property type="entry name" value="Metalloproteases ('zincins'), catalytic domain"/>
    <property type="match status" value="1"/>
</dbReference>
<dbReference type="Gene3D" id="2.60.40.3650">
    <property type="match status" value="1"/>
</dbReference>
<dbReference type="Gene3D" id="1.10.390.10">
    <property type="entry name" value="Neutral Protease Domain 2"/>
    <property type="match status" value="1"/>
</dbReference>
<dbReference type="AlphaFoldDB" id="A0A1I7H1F2"/>
<dbReference type="InterPro" id="IPR036034">
    <property type="entry name" value="PDZ_sf"/>
</dbReference>
<proteinExistence type="predicted"/>